<keyword evidence="2" id="KW-1185">Reference proteome</keyword>
<sequence length="193" mass="21632">MPANLFKKLKRSISGPRQQPTTDSPDFFFGSLEPAIVAIGSVELKTGHEIKEHLTVKHLSEDYRVPTMTHGAVMEFISQNLYQAPDMTEPDNIAVTTQCHVILGFLYAAKVLQSLGTILLTMKDTNPAAARLVCRVFADCGFLVRRAYSQANNVVDSQTRVNFLWPIWSDLETKWQAFYAPMVIGRVSTMHQS</sequence>
<protein>
    <submittedName>
        <fullName evidence="1">Uncharacterized protein</fullName>
    </submittedName>
</protein>
<dbReference type="AlphaFoldDB" id="A0A2C5X947"/>
<evidence type="ECO:0000313" key="2">
    <source>
        <dbReference type="Proteomes" id="UP000226192"/>
    </source>
</evidence>
<dbReference type="OrthoDB" id="10319791at2759"/>
<evidence type="ECO:0000313" key="1">
    <source>
        <dbReference type="EMBL" id="PHH62389.1"/>
    </source>
</evidence>
<dbReference type="Proteomes" id="UP000226192">
    <property type="component" value="Unassembled WGS sequence"/>
</dbReference>
<accession>A0A2C5X947</accession>
<organism evidence="1 2">
    <name type="scientific">Ophiocordyceps australis</name>
    <dbReference type="NCBI Taxonomy" id="1399860"/>
    <lineage>
        <taxon>Eukaryota</taxon>
        <taxon>Fungi</taxon>
        <taxon>Dikarya</taxon>
        <taxon>Ascomycota</taxon>
        <taxon>Pezizomycotina</taxon>
        <taxon>Sordariomycetes</taxon>
        <taxon>Hypocreomycetidae</taxon>
        <taxon>Hypocreales</taxon>
        <taxon>Ophiocordycipitaceae</taxon>
        <taxon>Ophiocordyceps</taxon>
    </lineage>
</organism>
<gene>
    <name evidence="1" type="ORF">CDD81_7185</name>
</gene>
<name>A0A2C5X947_9HYPO</name>
<comment type="caution">
    <text evidence="1">The sequence shown here is derived from an EMBL/GenBank/DDBJ whole genome shotgun (WGS) entry which is preliminary data.</text>
</comment>
<proteinExistence type="predicted"/>
<dbReference type="EMBL" id="NJET01000073">
    <property type="protein sequence ID" value="PHH62389.1"/>
    <property type="molecule type" value="Genomic_DNA"/>
</dbReference>
<reference evidence="1 2" key="1">
    <citation type="submission" date="2017-06" db="EMBL/GenBank/DDBJ databases">
        <title>Ant-infecting Ophiocordyceps genomes reveal a high diversity of potential behavioral manipulation genes and a possible major role for enterotoxins.</title>
        <authorList>
            <person name="De Bekker C."/>
            <person name="Evans H.C."/>
            <person name="Brachmann A."/>
            <person name="Hughes D.P."/>
        </authorList>
    </citation>
    <scope>NUCLEOTIDE SEQUENCE [LARGE SCALE GENOMIC DNA]</scope>
    <source>
        <strain evidence="1 2">Map64</strain>
    </source>
</reference>